<dbReference type="Gene3D" id="3.30.300.30">
    <property type="match status" value="1"/>
</dbReference>
<dbReference type="PANTHER" id="PTHR24096">
    <property type="entry name" value="LONG-CHAIN-FATTY-ACID--COA LIGASE"/>
    <property type="match status" value="1"/>
</dbReference>
<dbReference type="InterPro" id="IPR045851">
    <property type="entry name" value="AMP-bd_C_sf"/>
</dbReference>
<feature type="domain" description="AMP-dependent synthetase/ligase" evidence="4">
    <location>
        <begin position="37"/>
        <end position="394"/>
    </location>
</feature>
<dbReference type="GO" id="GO:0005777">
    <property type="term" value="C:peroxisome"/>
    <property type="evidence" value="ECO:0007669"/>
    <property type="project" value="UniProtKB-SubCell"/>
</dbReference>
<dbReference type="GO" id="GO:0046949">
    <property type="term" value="P:fatty-acyl-CoA biosynthetic process"/>
    <property type="evidence" value="ECO:0007669"/>
    <property type="project" value="TreeGrafter"/>
</dbReference>
<sequence>MIESQSYYNEDTKIWHGPIIEPSYGLNDSIGSVILEAMRKDPDHVIQISYPSGKEFTNREMAELSCRAATHYGKLKLEQTDVVGICAGNSDYVAPIFYGAIFSGLCLSTTDPSANVKGLRHTYSLTKPKIMFCDGDIYDKVQQALQECGLEDTVIYTVRNHIEGVPNVMEVLDEKYSDTDFRVPVLKHGGRQDAFFLCTSGSTSLPKAVRLSHYTVLNRIQSERTEDQKMLVFSSVYWLMGLLTLVQCAVNHTTRVISENPFTPKDFYDIVKKHRITLAASSPSHIPLCLACPETLAASDLSSIEVMVVTGKSLPYPLVAKFKEYAVNCFFPILYGMTELCGAVSSGEVNPRNSAGSIVANTNVKIMNDAGERLGPNETGEIYVQAKFISSGYYCNPEANSKTFLEDGWVRTGDMGYFNDDGELFIVDRRQDIMKYNNFHFSPTTIEKVICEIPDVAEVCVVGIPDLIYDNLPAAAVIRRNGANITESEISEYVASRMQHFENLHGGVYFFESLPLTASGKIIRKDVTEMCAKLKKLNER</sequence>
<dbReference type="FunFam" id="3.40.50.12780:FF:000025">
    <property type="entry name" value="luciferin 4-monooxygenase"/>
    <property type="match status" value="1"/>
</dbReference>
<dbReference type="Pfam" id="PF00501">
    <property type="entry name" value="AMP-binding"/>
    <property type="match status" value="1"/>
</dbReference>
<dbReference type="VEuPathDB" id="VectorBase:MDOA002706"/>
<evidence type="ECO:0008006" key="7">
    <source>
        <dbReference type="Google" id="ProtNLM"/>
    </source>
</evidence>
<organism evidence="6">
    <name type="scientific">Musca domestica</name>
    <name type="common">House fly</name>
    <dbReference type="NCBI Taxonomy" id="7370"/>
    <lineage>
        <taxon>Eukaryota</taxon>
        <taxon>Metazoa</taxon>
        <taxon>Ecdysozoa</taxon>
        <taxon>Arthropoda</taxon>
        <taxon>Hexapoda</taxon>
        <taxon>Insecta</taxon>
        <taxon>Pterygota</taxon>
        <taxon>Neoptera</taxon>
        <taxon>Endopterygota</taxon>
        <taxon>Diptera</taxon>
        <taxon>Brachycera</taxon>
        <taxon>Muscomorpha</taxon>
        <taxon>Muscoidea</taxon>
        <taxon>Muscidae</taxon>
        <taxon>Musca</taxon>
    </lineage>
</organism>
<keyword evidence="3" id="KW-0576">Peroxisome</keyword>
<evidence type="ECO:0000259" key="5">
    <source>
        <dbReference type="Pfam" id="PF13193"/>
    </source>
</evidence>
<comment type="similarity">
    <text evidence="2">Belongs to the ATP-dependent AMP-binding enzyme family.</text>
</comment>
<dbReference type="InterPro" id="IPR025110">
    <property type="entry name" value="AMP-bd_C"/>
</dbReference>
<dbReference type="AlphaFoldDB" id="A0A1I8M9U3"/>
<reference evidence="6" key="1">
    <citation type="submission" date="2020-05" db="UniProtKB">
        <authorList>
            <consortium name="EnsemblMetazoa"/>
        </authorList>
    </citation>
    <scope>IDENTIFICATION</scope>
    <source>
        <strain evidence="6">Aabys</strain>
    </source>
</reference>
<dbReference type="PROSITE" id="PS00455">
    <property type="entry name" value="AMP_BINDING"/>
    <property type="match status" value="1"/>
</dbReference>
<gene>
    <name evidence="6" type="primary">101888851</name>
</gene>
<dbReference type="EnsemblMetazoa" id="MDOA002706-RB">
    <property type="protein sequence ID" value="MDOA002706-PB"/>
    <property type="gene ID" value="MDOA002706"/>
</dbReference>
<dbReference type="STRING" id="7370.A0A1I8M9U3"/>
<dbReference type="FunFam" id="3.30.300.30:FF:000007">
    <property type="entry name" value="4-coumarate--CoA ligase 2"/>
    <property type="match status" value="1"/>
</dbReference>
<dbReference type="OrthoDB" id="10253869at2759"/>
<dbReference type="InterPro" id="IPR020845">
    <property type="entry name" value="AMP-binding_CS"/>
</dbReference>
<evidence type="ECO:0000259" key="4">
    <source>
        <dbReference type="Pfam" id="PF00501"/>
    </source>
</evidence>
<dbReference type="RefSeq" id="XP_011295722.2">
    <property type="nucleotide sequence ID" value="XM_011297420.3"/>
</dbReference>
<evidence type="ECO:0000256" key="2">
    <source>
        <dbReference type="ARBA" id="ARBA00006432"/>
    </source>
</evidence>
<evidence type="ECO:0000256" key="1">
    <source>
        <dbReference type="ARBA" id="ARBA00004275"/>
    </source>
</evidence>
<dbReference type="EnsemblMetazoa" id="MDOA002706-RC">
    <property type="protein sequence ID" value="MDOA002706-PC"/>
    <property type="gene ID" value="MDOA002706"/>
</dbReference>
<dbReference type="InterPro" id="IPR042099">
    <property type="entry name" value="ANL_N_sf"/>
</dbReference>
<dbReference type="Gene3D" id="3.40.50.12780">
    <property type="entry name" value="N-terminal domain of ligase-like"/>
    <property type="match status" value="1"/>
</dbReference>
<dbReference type="KEGG" id="mde:101888851"/>
<dbReference type="VEuPathDB" id="VectorBase:MDOMA2_001703"/>
<comment type="subcellular location">
    <subcellularLocation>
        <location evidence="1">Peroxisome</location>
    </subcellularLocation>
</comment>
<dbReference type="InterPro" id="IPR000873">
    <property type="entry name" value="AMP-dep_synth/lig_dom"/>
</dbReference>
<protein>
    <recommendedName>
        <fullName evidence="7">AMP-binding enzyme</fullName>
    </recommendedName>
</protein>
<proteinExistence type="inferred from homology"/>
<evidence type="ECO:0000313" key="6">
    <source>
        <dbReference type="EnsemblMetazoa" id="MDOA002706-PB"/>
    </source>
</evidence>
<name>A0A1I8M9U3_MUSDO</name>
<dbReference type="Pfam" id="PF13193">
    <property type="entry name" value="AMP-binding_C"/>
    <property type="match status" value="1"/>
</dbReference>
<accession>A0A1I8M9U3</accession>
<dbReference type="PANTHER" id="PTHR24096:SF353">
    <property type="entry name" value="GH16244P-RELATED"/>
    <property type="match status" value="1"/>
</dbReference>
<dbReference type="eggNOG" id="KOG1176">
    <property type="taxonomic scope" value="Eukaryota"/>
</dbReference>
<dbReference type="GO" id="GO:0004467">
    <property type="term" value="F:long-chain fatty acid-CoA ligase activity"/>
    <property type="evidence" value="ECO:0007669"/>
    <property type="project" value="TreeGrafter"/>
</dbReference>
<dbReference type="SUPFAM" id="SSF56801">
    <property type="entry name" value="Acetyl-CoA synthetase-like"/>
    <property type="match status" value="1"/>
</dbReference>
<feature type="domain" description="AMP-binding enzyme C-terminal" evidence="5">
    <location>
        <begin position="446"/>
        <end position="521"/>
    </location>
</feature>
<evidence type="ECO:0000256" key="3">
    <source>
        <dbReference type="ARBA" id="ARBA00023140"/>
    </source>
</evidence>